<dbReference type="InterPro" id="IPR033932">
    <property type="entry name" value="YtcJ-like"/>
</dbReference>
<organism evidence="3 4">
    <name type="scientific">Polynucleobacter sphagniphilus</name>
    <dbReference type="NCBI Taxonomy" id="1743169"/>
    <lineage>
        <taxon>Bacteria</taxon>
        <taxon>Pseudomonadati</taxon>
        <taxon>Pseudomonadota</taxon>
        <taxon>Betaproteobacteria</taxon>
        <taxon>Burkholderiales</taxon>
        <taxon>Burkholderiaceae</taxon>
        <taxon>Polynucleobacter</taxon>
    </lineage>
</organism>
<dbReference type="PANTHER" id="PTHR22642:SF2">
    <property type="entry name" value="PROTEIN LONG AFTER FAR-RED 3"/>
    <property type="match status" value="1"/>
</dbReference>
<dbReference type="PANTHER" id="PTHR22642">
    <property type="entry name" value="IMIDAZOLONEPROPIONASE"/>
    <property type="match status" value="1"/>
</dbReference>
<dbReference type="InterPro" id="IPR011059">
    <property type="entry name" value="Metal-dep_hydrolase_composite"/>
</dbReference>
<reference evidence="3" key="1">
    <citation type="submission" date="2023-04" db="EMBL/GenBank/DDBJ databases">
        <title>Genome Encyclopedia of Bacteria and Archaea VI: Functional Genomics of Type Strains.</title>
        <authorList>
            <person name="Whitman W."/>
        </authorList>
    </citation>
    <scope>NUCLEOTIDE SEQUENCE</scope>
    <source>
        <strain evidence="3">Enz.4-51</strain>
    </source>
</reference>
<evidence type="ECO:0000313" key="4">
    <source>
        <dbReference type="Proteomes" id="UP001161160"/>
    </source>
</evidence>
<keyword evidence="4" id="KW-1185">Reference proteome</keyword>
<dbReference type="RefSeq" id="WP_280756732.1">
    <property type="nucleotide sequence ID" value="NZ_JARXXW010000004.1"/>
</dbReference>
<keyword evidence="1" id="KW-0732">Signal</keyword>
<dbReference type="SUPFAM" id="SSF51556">
    <property type="entry name" value="Metallo-dependent hydrolases"/>
    <property type="match status" value="1"/>
</dbReference>
<evidence type="ECO:0000259" key="2">
    <source>
        <dbReference type="Pfam" id="PF07969"/>
    </source>
</evidence>
<protein>
    <submittedName>
        <fullName evidence="3">Amidohydrolase YtcJ</fullName>
    </submittedName>
</protein>
<dbReference type="CDD" id="cd01300">
    <property type="entry name" value="YtcJ_like"/>
    <property type="match status" value="1"/>
</dbReference>
<evidence type="ECO:0000313" key="3">
    <source>
        <dbReference type="EMBL" id="MDH6503937.1"/>
    </source>
</evidence>
<feature type="signal peptide" evidence="1">
    <location>
        <begin position="1"/>
        <end position="24"/>
    </location>
</feature>
<proteinExistence type="predicted"/>
<comment type="caution">
    <text evidence="3">The sequence shown here is derived from an EMBL/GenBank/DDBJ whole genome shotgun (WGS) entry which is preliminary data.</text>
</comment>
<feature type="chain" id="PRO_5041313995" evidence="1">
    <location>
        <begin position="25"/>
        <end position="570"/>
    </location>
</feature>
<evidence type="ECO:0000256" key="1">
    <source>
        <dbReference type="SAM" id="SignalP"/>
    </source>
</evidence>
<name>A0AA43S5Z4_9BURK</name>
<dbReference type="Pfam" id="PF07969">
    <property type="entry name" value="Amidohydro_3"/>
    <property type="match status" value="1"/>
</dbReference>
<dbReference type="Gene3D" id="2.30.40.10">
    <property type="entry name" value="Urease, subunit C, domain 1"/>
    <property type="match status" value="1"/>
</dbReference>
<dbReference type="InterPro" id="IPR032466">
    <property type="entry name" value="Metal_Hydrolase"/>
</dbReference>
<dbReference type="GO" id="GO:0016810">
    <property type="term" value="F:hydrolase activity, acting on carbon-nitrogen (but not peptide) bonds"/>
    <property type="evidence" value="ECO:0007669"/>
    <property type="project" value="InterPro"/>
</dbReference>
<feature type="domain" description="Amidohydrolase 3" evidence="2">
    <location>
        <begin position="76"/>
        <end position="566"/>
    </location>
</feature>
<dbReference type="EMBL" id="JARXYA010000005">
    <property type="protein sequence ID" value="MDH6503937.1"/>
    <property type="molecule type" value="Genomic_DNA"/>
</dbReference>
<dbReference type="SUPFAM" id="SSF51338">
    <property type="entry name" value="Composite domain of metallo-dependent hydrolases"/>
    <property type="match status" value="1"/>
</dbReference>
<sequence length="570" mass="61823">MKLIRNLTFLTCLLGIFQSATVAASPGADIIFYGGPVLTVNSKNEEVQALAVQGGKIVAVGTKAAVSKRWQTDTTQLIDLKGQTLMPGFVEPHIHIIGTALSEGLGLNLSNFTLPYDTLDTIEAKLRVRLSSIPAGGWLFAFGVDPSRTSPFMAELTANDLDKVSTTVPIFIINQSGHIGYVNHKALELAGVTESTANPSGGGVYVKDAQGKLTGKLIEPPSFTPFMAKMPAPPAADLIKAIKKTTQYIASAGVTTSAEITVGFDSPLEEQVKLYKDLAANEGLPIRVRAYLYGPAIPAGYDGLKPNEGDDRLRFIGVKFISDGSTQGLTAALNQPYDYPSNTSNRGTLDYGTEDLYQQMKIYFDQGWQIAVHANGDSAIDQTLNNYEELLAGNAHPEERRLRIEHFTINTPEQVKKAVKLGVIPGFTIGHVDYWGGAFHNHIVGPERANRIDPSAAFKKEGGRFAYHSDSPVSNVSPLNYISEGAGRLWQKPPREVLGPDQRVTVDDAIRAVTINAAYEMFSDDKIGSLEVGKQADLVILGANPRTTPVDQIRNIKVQETWIDGKKQSW</sequence>
<dbReference type="Gene3D" id="3.20.20.140">
    <property type="entry name" value="Metal-dependent hydrolases"/>
    <property type="match status" value="1"/>
</dbReference>
<dbReference type="Gene3D" id="3.10.310.70">
    <property type="match status" value="1"/>
</dbReference>
<dbReference type="InterPro" id="IPR013108">
    <property type="entry name" value="Amidohydro_3"/>
</dbReference>
<accession>A0AA43S5Z4</accession>
<gene>
    <name evidence="3" type="ORF">M2127_001241</name>
</gene>
<dbReference type="AlphaFoldDB" id="A0AA43S5Z4"/>
<dbReference type="Proteomes" id="UP001161160">
    <property type="component" value="Unassembled WGS sequence"/>
</dbReference>